<keyword evidence="6 14" id="KW-0812">Transmembrane</keyword>
<evidence type="ECO:0000256" key="9">
    <source>
        <dbReference type="ARBA" id="ARBA00023136"/>
    </source>
</evidence>
<comment type="catalytic activity">
    <reaction evidence="13 14">
        <text>di-trans,octa-cis-undecaprenyl diphosphate + H2O = di-trans,octa-cis-undecaprenyl phosphate + phosphate + H(+)</text>
        <dbReference type="Rhea" id="RHEA:28094"/>
        <dbReference type="ChEBI" id="CHEBI:15377"/>
        <dbReference type="ChEBI" id="CHEBI:15378"/>
        <dbReference type="ChEBI" id="CHEBI:43474"/>
        <dbReference type="ChEBI" id="CHEBI:58405"/>
        <dbReference type="ChEBI" id="CHEBI:60392"/>
        <dbReference type="EC" id="3.6.1.27"/>
    </reaction>
</comment>
<comment type="caution">
    <text evidence="15">The sequence shown here is derived from an EMBL/GenBank/DDBJ whole genome shotgun (WGS) entry which is preliminary data.</text>
</comment>
<keyword evidence="7 14" id="KW-0378">Hydrolase</keyword>
<dbReference type="PANTHER" id="PTHR30622">
    <property type="entry name" value="UNDECAPRENYL-DIPHOSPHATASE"/>
    <property type="match status" value="1"/>
</dbReference>
<feature type="transmembrane region" description="Helical" evidence="14">
    <location>
        <begin position="43"/>
        <end position="63"/>
    </location>
</feature>
<dbReference type="EC" id="3.6.1.27" evidence="3 14"/>
<dbReference type="GO" id="GO:0008360">
    <property type="term" value="P:regulation of cell shape"/>
    <property type="evidence" value="ECO:0007669"/>
    <property type="project" value="UniProtKB-KW"/>
</dbReference>
<evidence type="ECO:0000256" key="12">
    <source>
        <dbReference type="ARBA" id="ARBA00032932"/>
    </source>
</evidence>
<dbReference type="GO" id="GO:0046677">
    <property type="term" value="P:response to antibiotic"/>
    <property type="evidence" value="ECO:0007669"/>
    <property type="project" value="UniProtKB-UniRule"/>
</dbReference>
<feature type="transmembrane region" description="Helical" evidence="14">
    <location>
        <begin position="113"/>
        <end position="133"/>
    </location>
</feature>
<keyword evidence="8 14" id="KW-1133">Transmembrane helix</keyword>
<dbReference type="InterPro" id="IPR003824">
    <property type="entry name" value="UppP"/>
</dbReference>
<comment type="function">
    <text evidence="14">Catalyzes the dephosphorylation of undecaprenyl diphosphate (UPP). Confers resistance to bacitracin.</text>
</comment>
<accession>A0A9D1U8C2</accession>
<sequence>MDGWFSTGLIMGAVQGLTEFLPVSSSGHLVIAGDLLGFTGPKASTFEVAIQLGSIFAVLLVYWDRFMGLLLPGRVHSAAPQPFAGLRGIWLLFLTTLPPSIVGLWLHSSIKQLFTPLSVSLSLAVGGVLMLFVESWCARRPPKYTSIDEVTPKLALGIGLCQCMALWPGFSRSGSTIMGGMLLGEKRALAAEYSFVAAVPIMFAATGYDLLKTWSLFTVEDIPLFATGLIFAFIFGWLAIKTFIALVGRITLRPFAVYRLILAPIVYYFMVRMG</sequence>
<evidence type="ECO:0000256" key="10">
    <source>
        <dbReference type="ARBA" id="ARBA00023251"/>
    </source>
</evidence>
<evidence type="ECO:0000256" key="5">
    <source>
        <dbReference type="ARBA" id="ARBA00022475"/>
    </source>
</evidence>
<evidence type="ECO:0000256" key="11">
    <source>
        <dbReference type="ARBA" id="ARBA00032707"/>
    </source>
</evidence>
<dbReference type="NCBIfam" id="NF001390">
    <property type="entry name" value="PRK00281.1-4"/>
    <property type="match status" value="1"/>
</dbReference>
<dbReference type="HAMAP" id="MF_01006">
    <property type="entry name" value="Undec_diphosphatase"/>
    <property type="match status" value="1"/>
</dbReference>
<dbReference type="Pfam" id="PF02673">
    <property type="entry name" value="BacA"/>
    <property type="match status" value="1"/>
</dbReference>
<dbReference type="GO" id="GO:0050380">
    <property type="term" value="F:undecaprenyl-diphosphatase activity"/>
    <property type="evidence" value="ECO:0007669"/>
    <property type="project" value="UniProtKB-UniRule"/>
</dbReference>
<evidence type="ECO:0000256" key="8">
    <source>
        <dbReference type="ARBA" id="ARBA00022989"/>
    </source>
</evidence>
<organism evidence="15 16">
    <name type="scientific">Candidatus Bilophila faecipullorum</name>
    <dbReference type="NCBI Taxonomy" id="2838482"/>
    <lineage>
        <taxon>Bacteria</taxon>
        <taxon>Pseudomonadati</taxon>
        <taxon>Thermodesulfobacteriota</taxon>
        <taxon>Desulfovibrionia</taxon>
        <taxon>Desulfovibrionales</taxon>
        <taxon>Desulfovibrionaceae</taxon>
        <taxon>Bilophila</taxon>
    </lineage>
</organism>
<dbReference type="Proteomes" id="UP000824264">
    <property type="component" value="Unassembled WGS sequence"/>
</dbReference>
<name>A0A9D1U8C2_9BACT</name>
<evidence type="ECO:0000256" key="1">
    <source>
        <dbReference type="ARBA" id="ARBA00004651"/>
    </source>
</evidence>
<comment type="subcellular location">
    <subcellularLocation>
        <location evidence="1 14">Cell membrane</location>
        <topology evidence="1 14">Multi-pass membrane protein</topology>
    </subcellularLocation>
</comment>
<dbReference type="GO" id="GO:0009252">
    <property type="term" value="P:peptidoglycan biosynthetic process"/>
    <property type="evidence" value="ECO:0007669"/>
    <property type="project" value="UniProtKB-KW"/>
</dbReference>
<comment type="similarity">
    <text evidence="2 14">Belongs to the UppP family.</text>
</comment>
<evidence type="ECO:0000313" key="16">
    <source>
        <dbReference type="Proteomes" id="UP000824264"/>
    </source>
</evidence>
<dbReference type="EMBL" id="DXGI01000141">
    <property type="protein sequence ID" value="HIW78282.1"/>
    <property type="molecule type" value="Genomic_DNA"/>
</dbReference>
<keyword evidence="14" id="KW-0961">Cell wall biogenesis/degradation</keyword>
<keyword evidence="10 14" id="KW-0046">Antibiotic resistance</keyword>
<feature type="transmembrane region" description="Helical" evidence="14">
    <location>
        <begin position="190"/>
        <end position="210"/>
    </location>
</feature>
<evidence type="ECO:0000313" key="15">
    <source>
        <dbReference type="EMBL" id="HIW78282.1"/>
    </source>
</evidence>
<dbReference type="GO" id="GO:0005886">
    <property type="term" value="C:plasma membrane"/>
    <property type="evidence" value="ECO:0007669"/>
    <property type="project" value="UniProtKB-SubCell"/>
</dbReference>
<evidence type="ECO:0000256" key="14">
    <source>
        <dbReference type="HAMAP-Rule" id="MF_01006"/>
    </source>
</evidence>
<keyword evidence="14" id="KW-0573">Peptidoglycan synthesis</keyword>
<evidence type="ECO:0000256" key="7">
    <source>
        <dbReference type="ARBA" id="ARBA00022801"/>
    </source>
</evidence>
<feature type="transmembrane region" description="Helical" evidence="14">
    <location>
        <begin position="84"/>
        <end position="107"/>
    </location>
</feature>
<evidence type="ECO:0000256" key="3">
    <source>
        <dbReference type="ARBA" id="ARBA00012374"/>
    </source>
</evidence>
<evidence type="ECO:0000256" key="2">
    <source>
        <dbReference type="ARBA" id="ARBA00010621"/>
    </source>
</evidence>
<dbReference type="NCBIfam" id="TIGR00753">
    <property type="entry name" value="undec_PP_bacA"/>
    <property type="match status" value="1"/>
</dbReference>
<evidence type="ECO:0000256" key="4">
    <source>
        <dbReference type="ARBA" id="ARBA00021581"/>
    </source>
</evidence>
<gene>
    <name evidence="14" type="primary">uppP</name>
    <name evidence="15" type="ORF">H9874_03955</name>
</gene>
<feature type="transmembrane region" description="Helical" evidence="14">
    <location>
        <begin position="252"/>
        <end position="271"/>
    </location>
</feature>
<dbReference type="AlphaFoldDB" id="A0A9D1U8C2"/>
<protein>
    <recommendedName>
        <fullName evidence="4 14">Undecaprenyl-diphosphatase</fullName>
        <ecNumber evidence="3 14">3.6.1.27</ecNumber>
    </recommendedName>
    <alternativeName>
        <fullName evidence="12 14">Bacitracin resistance protein</fullName>
    </alternativeName>
    <alternativeName>
        <fullName evidence="11 14">Undecaprenyl pyrophosphate phosphatase</fullName>
    </alternativeName>
</protein>
<proteinExistence type="inferred from homology"/>
<keyword evidence="5 14" id="KW-1003">Cell membrane</keyword>
<feature type="transmembrane region" description="Helical" evidence="14">
    <location>
        <begin position="222"/>
        <end position="240"/>
    </location>
</feature>
<reference evidence="15" key="2">
    <citation type="submission" date="2021-04" db="EMBL/GenBank/DDBJ databases">
        <authorList>
            <person name="Gilroy R."/>
        </authorList>
    </citation>
    <scope>NUCLEOTIDE SEQUENCE</scope>
    <source>
        <strain evidence="15">ChiSxjej5B17-1746</strain>
    </source>
</reference>
<dbReference type="GO" id="GO:0071555">
    <property type="term" value="P:cell wall organization"/>
    <property type="evidence" value="ECO:0007669"/>
    <property type="project" value="UniProtKB-KW"/>
</dbReference>
<dbReference type="PANTHER" id="PTHR30622:SF3">
    <property type="entry name" value="UNDECAPRENYL-DIPHOSPHATASE"/>
    <property type="match status" value="1"/>
</dbReference>
<keyword evidence="14" id="KW-0133">Cell shape</keyword>
<evidence type="ECO:0000256" key="13">
    <source>
        <dbReference type="ARBA" id="ARBA00047594"/>
    </source>
</evidence>
<keyword evidence="9 14" id="KW-0472">Membrane</keyword>
<evidence type="ECO:0000256" key="6">
    <source>
        <dbReference type="ARBA" id="ARBA00022692"/>
    </source>
</evidence>
<comment type="miscellaneous">
    <text evidence="14">Bacitracin is thought to be involved in the inhibition of peptidoglycan synthesis by sequestering undecaprenyl diphosphate, thereby reducing the pool of lipid carrier available.</text>
</comment>
<reference evidence="15" key="1">
    <citation type="journal article" date="2021" name="PeerJ">
        <title>Extensive microbial diversity within the chicken gut microbiome revealed by metagenomics and culture.</title>
        <authorList>
            <person name="Gilroy R."/>
            <person name="Ravi A."/>
            <person name="Getino M."/>
            <person name="Pursley I."/>
            <person name="Horton D.L."/>
            <person name="Alikhan N.F."/>
            <person name="Baker D."/>
            <person name="Gharbi K."/>
            <person name="Hall N."/>
            <person name="Watson M."/>
            <person name="Adriaenssens E.M."/>
            <person name="Foster-Nyarko E."/>
            <person name="Jarju S."/>
            <person name="Secka A."/>
            <person name="Antonio M."/>
            <person name="Oren A."/>
            <person name="Chaudhuri R.R."/>
            <person name="La Ragione R."/>
            <person name="Hildebrand F."/>
            <person name="Pallen M.J."/>
        </authorList>
    </citation>
    <scope>NUCLEOTIDE SEQUENCE</scope>
    <source>
        <strain evidence="15">ChiSxjej5B17-1746</strain>
    </source>
</reference>